<proteinExistence type="predicted"/>
<dbReference type="Pfam" id="PF05521">
    <property type="entry name" value="Phage_HCP"/>
    <property type="match status" value="1"/>
</dbReference>
<dbReference type="InterPro" id="IPR008767">
    <property type="entry name" value="Phage_SPP1_head-tail_adaptor"/>
</dbReference>
<accession>A0A241XKJ8</accession>
<dbReference type="NCBIfam" id="TIGR01563">
    <property type="entry name" value="gp16_SPP1"/>
    <property type="match status" value="1"/>
</dbReference>
<evidence type="ECO:0000313" key="1">
    <source>
        <dbReference type="EMBL" id="OTI57597.1"/>
    </source>
</evidence>
<dbReference type="RefSeq" id="WP_023464614.1">
    <property type="nucleotide sequence ID" value="NZ_CAADLW010000829.1"/>
</dbReference>
<protein>
    <submittedName>
        <fullName evidence="1">Phage head-tail adapter protein</fullName>
    </submittedName>
</protein>
<organism evidence="1 2">
    <name type="scientific">Pseudomonas aeruginosa</name>
    <dbReference type="NCBI Taxonomy" id="287"/>
    <lineage>
        <taxon>Bacteria</taxon>
        <taxon>Pseudomonadati</taxon>
        <taxon>Pseudomonadota</taxon>
        <taxon>Gammaproteobacteria</taxon>
        <taxon>Pseudomonadales</taxon>
        <taxon>Pseudomonadaceae</taxon>
        <taxon>Pseudomonas</taxon>
    </lineage>
</organism>
<sequence length="118" mass="13729">MLAYRMRHRIQFQRQVQTQDPDTGEMVTTWETVLFSGHADLPAEVLTGPGRELIAADATQAETTARINCRWFPVERLELYTWRVIWDGRVYNITSAETDVTARREWRLRCSDGLTDGR</sequence>
<gene>
    <name evidence="1" type="ORF">CAZ10_25560</name>
</gene>
<name>A0A241XKJ8_PSEAI</name>
<dbReference type="AlphaFoldDB" id="A0A241XKJ8"/>
<reference evidence="2" key="1">
    <citation type="submission" date="2017-05" db="EMBL/GenBank/DDBJ databases">
        <authorList>
            <person name="Giani T."/>
            <person name="Arena F."/>
            <person name="Pollini S."/>
            <person name="Di Pilato V."/>
            <person name="D'Andrea M.M."/>
            <person name="Henrici De Angelis L."/>
            <person name="Bassetti M."/>
            <person name="Rossolini G.M."/>
        </authorList>
    </citation>
    <scope>NUCLEOTIDE SEQUENCE [LARGE SCALE GENOMIC DNA]</scope>
    <source>
        <strain evidence="2">S567_C10_BS</strain>
    </source>
</reference>
<dbReference type="Gene3D" id="2.40.10.270">
    <property type="entry name" value="Bacteriophage SPP1 head-tail adaptor protein"/>
    <property type="match status" value="1"/>
</dbReference>
<dbReference type="Proteomes" id="UP000194857">
    <property type="component" value="Unassembled WGS sequence"/>
</dbReference>
<evidence type="ECO:0000313" key="2">
    <source>
        <dbReference type="Proteomes" id="UP000194857"/>
    </source>
</evidence>
<comment type="caution">
    <text evidence="1">The sequence shown here is derived from an EMBL/GenBank/DDBJ whole genome shotgun (WGS) entry which is preliminary data.</text>
</comment>
<dbReference type="InterPro" id="IPR038666">
    <property type="entry name" value="SSP1_head-tail_sf"/>
</dbReference>
<dbReference type="EMBL" id="NFFZ01000016">
    <property type="protein sequence ID" value="OTI57597.1"/>
    <property type="molecule type" value="Genomic_DNA"/>
</dbReference>